<dbReference type="RefSeq" id="WP_179243074.1">
    <property type="nucleotide sequence ID" value="NZ_CP058595.1"/>
</dbReference>
<evidence type="ECO:0000313" key="2">
    <source>
        <dbReference type="Proteomes" id="UP000509302"/>
    </source>
</evidence>
<dbReference type="AlphaFoldDB" id="A0A7H9AUC2"/>
<reference evidence="1 2" key="1">
    <citation type="journal article" date="2006" name="Int. J. Syst. Evol. Microbiol.">
        <title>Costertonia aggregata gen. nov., sp. nov., a mesophilic marine bacterium of the family Flavobacteriaceae, isolated from a mature biofilm.</title>
        <authorList>
            <person name="Kwon K.K."/>
            <person name="Lee Y.K."/>
            <person name="Lee H.K."/>
        </authorList>
    </citation>
    <scope>NUCLEOTIDE SEQUENCE [LARGE SCALE GENOMIC DNA]</scope>
    <source>
        <strain evidence="1 2">KCCM 42265</strain>
    </source>
</reference>
<dbReference type="Proteomes" id="UP000509302">
    <property type="component" value="Chromosome"/>
</dbReference>
<name>A0A7H9AUC2_9FLAO</name>
<dbReference type="SUPFAM" id="SSF50965">
    <property type="entry name" value="Galactose oxidase, central domain"/>
    <property type="match status" value="1"/>
</dbReference>
<keyword evidence="2" id="KW-1185">Reference proteome</keyword>
<protein>
    <submittedName>
        <fullName evidence="1">Uncharacterized protein</fullName>
    </submittedName>
</protein>
<gene>
    <name evidence="1" type="ORF">HYG79_16035</name>
</gene>
<accession>A0A7H9AUC2</accession>
<proteinExistence type="predicted"/>
<dbReference type="EMBL" id="CP058595">
    <property type="protein sequence ID" value="QLG46795.1"/>
    <property type="molecule type" value="Genomic_DNA"/>
</dbReference>
<evidence type="ECO:0000313" key="1">
    <source>
        <dbReference type="EMBL" id="QLG46795.1"/>
    </source>
</evidence>
<organism evidence="1 2">
    <name type="scientific">Costertonia aggregata</name>
    <dbReference type="NCBI Taxonomy" id="343403"/>
    <lineage>
        <taxon>Bacteria</taxon>
        <taxon>Pseudomonadati</taxon>
        <taxon>Bacteroidota</taxon>
        <taxon>Flavobacteriia</taxon>
        <taxon>Flavobacteriales</taxon>
        <taxon>Flavobacteriaceae</taxon>
        <taxon>Costertonia</taxon>
    </lineage>
</organism>
<dbReference type="KEGG" id="cagg:HYG79_16035"/>
<dbReference type="InterPro" id="IPR011043">
    <property type="entry name" value="Gal_Oxase/kelch_b-propeller"/>
</dbReference>
<sequence>MLPIPKIFIELLEDGEFKTYVELDVEITNFYLRKDDALLVSGVDGYVAQIKNSQLIEMPLKQNITDHCLCTSPDGTMHAACENEKLFSYTNNTWFSLLQEVDADIYCVDANDDEQIYLGGSKGFCAVLQGKMPRFKLPEDSAFHFTVAFQGQRYFGAGYNGIDVLKKDMVVPFKYRAFAFRTSANDNQMLTSGIRYVSKFDGNGWLQITFN</sequence>